<feature type="transmembrane region" description="Helical" evidence="7">
    <location>
        <begin position="210"/>
        <end position="228"/>
    </location>
</feature>
<keyword evidence="3" id="KW-1003">Cell membrane</keyword>
<feature type="transmembrane region" description="Helical" evidence="7">
    <location>
        <begin position="44"/>
        <end position="61"/>
    </location>
</feature>
<evidence type="ECO:0000256" key="7">
    <source>
        <dbReference type="SAM" id="Phobius"/>
    </source>
</evidence>
<evidence type="ECO:0000256" key="4">
    <source>
        <dbReference type="ARBA" id="ARBA00022692"/>
    </source>
</evidence>
<protein>
    <submittedName>
        <fullName evidence="8">Lipopolysaccharide biosynthesis protein</fullName>
    </submittedName>
</protein>
<evidence type="ECO:0000256" key="2">
    <source>
        <dbReference type="ARBA" id="ARBA00007430"/>
    </source>
</evidence>
<evidence type="ECO:0000256" key="5">
    <source>
        <dbReference type="ARBA" id="ARBA00022989"/>
    </source>
</evidence>
<feature type="transmembrane region" description="Helical" evidence="7">
    <location>
        <begin position="117"/>
        <end position="138"/>
    </location>
</feature>
<keyword evidence="5 7" id="KW-1133">Transmembrane helix</keyword>
<proteinExistence type="inferred from homology"/>
<gene>
    <name evidence="8" type="ORF">NG792_11840</name>
</gene>
<comment type="caution">
    <text evidence="8">The sequence shown here is derived from an EMBL/GenBank/DDBJ whole genome shotgun (WGS) entry which is preliminary data.</text>
</comment>
<feature type="transmembrane region" description="Helical" evidence="7">
    <location>
        <begin position="370"/>
        <end position="395"/>
    </location>
</feature>
<feature type="transmembrane region" description="Helical" evidence="7">
    <location>
        <begin position="82"/>
        <end position="102"/>
    </location>
</feature>
<dbReference type="EMBL" id="JAMXFA010000013">
    <property type="protein sequence ID" value="MCT7978399.1"/>
    <property type="molecule type" value="Genomic_DNA"/>
</dbReference>
<accession>A0ABT2N6S6</accession>
<feature type="transmembrane region" description="Helical" evidence="7">
    <location>
        <begin position="21"/>
        <end position="38"/>
    </location>
</feature>
<keyword evidence="9" id="KW-1185">Reference proteome</keyword>
<evidence type="ECO:0000256" key="1">
    <source>
        <dbReference type="ARBA" id="ARBA00004651"/>
    </source>
</evidence>
<dbReference type="PANTHER" id="PTHR30250">
    <property type="entry name" value="PST FAMILY PREDICTED COLANIC ACID TRANSPORTER"/>
    <property type="match status" value="1"/>
</dbReference>
<feature type="transmembrane region" description="Helical" evidence="7">
    <location>
        <begin position="330"/>
        <end position="350"/>
    </location>
</feature>
<feature type="transmembrane region" description="Helical" evidence="7">
    <location>
        <begin position="416"/>
        <end position="438"/>
    </location>
</feature>
<comment type="similarity">
    <text evidence="2">Belongs to the polysaccharide synthase family.</text>
</comment>
<feature type="transmembrane region" description="Helical" evidence="7">
    <location>
        <begin position="444"/>
        <end position="466"/>
    </location>
</feature>
<organism evidence="8 9">
    <name type="scientific">Laspinema olomoucense D3b</name>
    <dbReference type="NCBI Taxonomy" id="2953688"/>
    <lineage>
        <taxon>Bacteria</taxon>
        <taxon>Bacillati</taxon>
        <taxon>Cyanobacteriota</taxon>
        <taxon>Cyanophyceae</taxon>
        <taxon>Oscillatoriophycideae</taxon>
        <taxon>Oscillatoriales</taxon>
        <taxon>Laspinemataceae</taxon>
        <taxon>Laspinema</taxon>
        <taxon>Laspinema olomoucense</taxon>
    </lineage>
</organism>
<evidence type="ECO:0000256" key="3">
    <source>
        <dbReference type="ARBA" id="ARBA00022475"/>
    </source>
</evidence>
<feature type="transmembrane region" description="Helical" evidence="7">
    <location>
        <begin position="297"/>
        <end position="318"/>
    </location>
</feature>
<sequence>MSEINLRQQTLKGVFWSAIQNWGSQAISFVIFFVLARLLEPESFGLVALASVFFAFLELFLNQGFAQALIQRKNVEAEHLDTAFWINFVIGVFLTLLGITAAESVSDWFGEPKLTPILQWMSVSFVISAFSSVQQAIFRRKFAFKALSSRSLVATLIGGLVGIGMAWQGFGVWSLVGQKLANAFAGVVVLWWASDWKPGFKLSTRHAKELFSFGVNIMGSQILTFFILRGDDFLIGKFLGPVQLGYYTVAYRVLLTISQMLYGTINQVVLPGFSRIQEEPERVRSALCTSTKLSNAISFPLSLGVAALAPELVLLLFGEKWTPSIPAMQILAFIGPIQLSQGISTTLLTALGKPSWNLSINFINSVTHVIGFLITVWWGFIAVAAARVVCGYLVVPIRMLMVKKLIQLKLTTYFNQFTTPLVASLTMVAAIFGVKYLLSGWVPLVGILGVSLGMAAIVYPLMVWLLDRELVGVVLDMGYSVISRKKKNQ</sequence>
<dbReference type="PANTHER" id="PTHR30250:SF10">
    <property type="entry name" value="LIPOPOLYSACCHARIDE BIOSYNTHESIS PROTEIN WZXC"/>
    <property type="match status" value="1"/>
</dbReference>
<dbReference type="Proteomes" id="UP001525961">
    <property type="component" value="Unassembled WGS sequence"/>
</dbReference>
<evidence type="ECO:0000313" key="8">
    <source>
        <dbReference type="EMBL" id="MCT7978399.1"/>
    </source>
</evidence>
<feature type="transmembrane region" description="Helical" evidence="7">
    <location>
        <begin position="150"/>
        <end position="170"/>
    </location>
</feature>
<dbReference type="RefSeq" id="WP_261235562.1">
    <property type="nucleotide sequence ID" value="NZ_JAMXFA010000013.1"/>
</dbReference>
<reference evidence="8 9" key="1">
    <citation type="journal article" date="2022" name="Front. Microbiol.">
        <title>High genomic differentiation and limited gene flow indicate recent cryptic speciation within the genus Laspinema (cyanobacteria).</title>
        <authorList>
            <person name="Stanojkovic A."/>
            <person name="Skoupy S."/>
            <person name="Skaloud P."/>
            <person name="Dvorak P."/>
        </authorList>
    </citation>
    <scope>NUCLEOTIDE SEQUENCE [LARGE SCALE GENOMIC DNA]</scope>
    <source>
        <strain evidence="8 9">D3b</strain>
    </source>
</reference>
<keyword evidence="6 7" id="KW-0472">Membrane</keyword>
<dbReference type="Pfam" id="PF13440">
    <property type="entry name" value="Polysacc_synt_3"/>
    <property type="match status" value="1"/>
</dbReference>
<dbReference type="CDD" id="cd13127">
    <property type="entry name" value="MATE_tuaB_like"/>
    <property type="match status" value="1"/>
</dbReference>
<evidence type="ECO:0000256" key="6">
    <source>
        <dbReference type="ARBA" id="ARBA00023136"/>
    </source>
</evidence>
<comment type="subcellular location">
    <subcellularLocation>
        <location evidence="1">Cell membrane</location>
        <topology evidence="1">Multi-pass membrane protein</topology>
    </subcellularLocation>
</comment>
<name>A0ABT2N6S6_9CYAN</name>
<keyword evidence="4 7" id="KW-0812">Transmembrane</keyword>
<dbReference type="InterPro" id="IPR050833">
    <property type="entry name" value="Poly_Biosynth_Transport"/>
</dbReference>
<evidence type="ECO:0000313" key="9">
    <source>
        <dbReference type="Proteomes" id="UP001525961"/>
    </source>
</evidence>